<keyword evidence="1" id="KW-0472">Membrane</keyword>
<reference evidence="2 3" key="1">
    <citation type="submission" date="2015-10" db="EMBL/GenBank/DDBJ databases">
        <authorList>
            <person name="Gilbert D.G."/>
        </authorList>
    </citation>
    <scope>NUCLEOTIDE SEQUENCE [LARGE SCALE GENOMIC DNA]</scope>
    <source>
        <strain evidence="2">COMA1</strain>
    </source>
</reference>
<keyword evidence="1" id="KW-1133">Transmembrane helix</keyword>
<protein>
    <submittedName>
        <fullName evidence="2">Uncharacterized protein</fullName>
    </submittedName>
</protein>
<keyword evidence="1" id="KW-0812">Transmembrane</keyword>
<evidence type="ECO:0000313" key="2">
    <source>
        <dbReference type="EMBL" id="CUS38402.1"/>
    </source>
</evidence>
<evidence type="ECO:0000256" key="1">
    <source>
        <dbReference type="SAM" id="Phobius"/>
    </source>
</evidence>
<gene>
    <name evidence="2" type="ORF">COMA1_50083</name>
</gene>
<feature type="transmembrane region" description="Helical" evidence="1">
    <location>
        <begin position="29"/>
        <end position="49"/>
    </location>
</feature>
<dbReference type="AlphaFoldDB" id="A0A0S4LTN4"/>
<keyword evidence="3" id="KW-1185">Reference proteome</keyword>
<proteinExistence type="predicted"/>
<dbReference type="EMBL" id="CZQA01000011">
    <property type="protein sequence ID" value="CUS38402.1"/>
    <property type="molecule type" value="Genomic_DNA"/>
</dbReference>
<dbReference type="Proteomes" id="UP000199032">
    <property type="component" value="Unassembled WGS sequence"/>
</dbReference>
<dbReference type="RefSeq" id="WP_141654394.1">
    <property type="nucleotide sequence ID" value="NZ_CZQA01000011.1"/>
</dbReference>
<sequence length="365" mass="41050">MRESNDTPCALNVRVKSSRSVSIGTASRMGTLVIGLVLVMLTGCAASFFKEETVADRFDKAMKKLAERCAKEPPKRGDTTCDPLKLKPTDPLATEEGRFAHSIKIPNPLPEDSGYKPGMTTKEYFDHLCKNEAGEFIFKTVENVEGIMQMRPRTEATDYMLQHLYALEDPYGEVYGEEFNAGPDAIKAGIQNGFVNPRYSDAAKTKDGSKRAYRVYRPDRNYKFLEKPIPVSIQSPTDGSKYLRYTRPNTDKLVLEDGQYLYPGDQQPTLLEEWVKQPKSEYGFTWRGITRPHDRELGIAGGEVIILDLQTKEVLAVKRGYLASGRSLQTVGRIWWLGATACPPRPVTTRKEFIHKVLKPSQSVN</sequence>
<dbReference type="OrthoDB" id="8862546at2"/>
<accession>A0A0S4LTN4</accession>
<name>A0A0S4LTN4_9BACT</name>
<evidence type="ECO:0000313" key="3">
    <source>
        <dbReference type="Proteomes" id="UP000199032"/>
    </source>
</evidence>
<organism evidence="2 3">
    <name type="scientific">Candidatus Nitrospira nitrosa</name>
    <dbReference type="NCBI Taxonomy" id="1742972"/>
    <lineage>
        <taxon>Bacteria</taxon>
        <taxon>Pseudomonadati</taxon>
        <taxon>Nitrospirota</taxon>
        <taxon>Nitrospiria</taxon>
        <taxon>Nitrospirales</taxon>
        <taxon>Nitrospiraceae</taxon>
        <taxon>Nitrospira</taxon>
    </lineage>
</organism>